<dbReference type="PANTHER" id="PTHR31182:SF22">
    <property type="entry name" value="NT-TYPE C2 DOMAIN-CONTAINING PROTEIN"/>
    <property type="match status" value="1"/>
</dbReference>
<evidence type="ECO:0000259" key="4">
    <source>
        <dbReference type="PROSITE" id="PS51840"/>
    </source>
</evidence>
<dbReference type="Pfam" id="PF13962">
    <property type="entry name" value="PGG"/>
    <property type="match status" value="1"/>
</dbReference>
<keyword evidence="3" id="KW-0812">Transmembrane</keyword>
<evidence type="ECO:0000313" key="5">
    <source>
        <dbReference type="EMBL" id="KAK9068357.1"/>
    </source>
</evidence>
<keyword evidence="6" id="KW-1185">Reference proteome</keyword>
<dbReference type="Gene3D" id="1.25.40.20">
    <property type="entry name" value="Ankyrin repeat-containing domain"/>
    <property type="match status" value="1"/>
</dbReference>
<feature type="transmembrane region" description="Helical" evidence="3">
    <location>
        <begin position="778"/>
        <end position="802"/>
    </location>
</feature>
<comment type="caution">
    <text evidence="5">The sequence shown here is derived from an EMBL/GenBank/DDBJ whole genome shotgun (WGS) entry which is preliminary data.</text>
</comment>
<reference evidence="5 6" key="1">
    <citation type="submission" date="2024-04" db="EMBL/GenBank/DDBJ databases">
        <title>The reference genome of an endangered Asteraceae, Deinandra increscens subsp. villosa, native to the Central Coast of California.</title>
        <authorList>
            <person name="Guilliams M."/>
            <person name="Hasenstab-Lehman K."/>
            <person name="Meyer R."/>
            <person name="Mcevoy S."/>
        </authorList>
    </citation>
    <scope>NUCLEOTIDE SEQUENCE [LARGE SCALE GENOMIC DNA]</scope>
    <source>
        <tissue evidence="5">Leaf</tissue>
    </source>
</reference>
<protein>
    <recommendedName>
        <fullName evidence="4">C2 NT-type domain-containing protein</fullName>
    </recommendedName>
</protein>
<dbReference type="PROSITE" id="PS51840">
    <property type="entry name" value="C2_NT"/>
    <property type="match status" value="1"/>
</dbReference>
<name>A0AAP0D9G2_9ASTR</name>
<organism evidence="5 6">
    <name type="scientific">Deinandra increscens subsp. villosa</name>
    <dbReference type="NCBI Taxonomy" id="3103831"/>
    <lineage>
        <taxon>Eukaryota</taxon>
        <taxon>Viridiplantae</taxon>
        <taxon>Streptophyta</taxon>
        <taxon>Embryophyta</taxon>
        <taxon>Tracheophyta</taxon>
        <taxon>Spermatophyta</taxon>
        <taxon>Magnoliopsida</taxon>
        <taxon>eudicotyledons</taxon>
        <taxon>Gunneridae</taxon>
        <taxon>Pentapetalae</taxon>
        <taxon>asterids</taxon>
        <taxon>campanulids</taxon>
        <taxon>Asterales</taxon>
        <taxon>Asteraceae</taxon>
        <taxon>Asteroideae</taxon>
        <taxon>Heliantheae alliance</taxon>
        <taxon>Madieae</taxon>
        <taxon>Madiinae</taxon>
        <taxon>Deinandra</taxon>
    </lineage>
</organism>
<evidence type="ECO:0000256" key="3">
    <source>
        <dbReference type="SAM" id="Phobius"/>
    </source>
</evidence>
<feature type="compositionally biased region" description="Polar residues" evidence="2">
    <location>
        <begin position="1423"/>
        <end position="1432"/>
    </location>
</feature>
<dbReference type="Proteomes" id="UP001408789">
    <property type="component" value="Unassembled WGS sequence"/>
</dbReference>
<evidence type="ECO:0000256" key="1">
    <source>
        <dbReference type="PROSITE-ProRule" id="PRU00023"/>
    </source>
</evidence>
<proteinExistence type="predicted"/>
<gene>
    <name evidence="5" type="ORF">SSX86_012469</name>
</gene>
<keyword evidence="3" id="KW-0472">Membrane</keyword>
<dbReference type="SUPFAM" id="SSF48403">
    <property type="entry name" value="Ankyrin repeat"/>
    <property type="match status" value="1"/>
</dbReference>
<dbReference type="InterPro" id="IPR029472">
    <property type="entry name" value="Copia-like_N"/>
</dbReference>
<evidence type="ECO:0000256" key="2">
    <source>
        <dbReference type="SAM" id="MobiDB-lite"/>
    </source>
</evidence>
<dbReference type="SMART" id="SM00248">
    <property type="entry name" value="ANK"/>
    <property type="match status" value="4"/>
</dbReference>
<feature type="compositionally biased region" description="Low complexity" evidence="2">
    <location>
        <begin position="1404"/>
        <end position="1422"/>
    </location>
</feature>
<dbReference type="InterPro" id="IPR002110">
    <property type="entry name" value="Ankyrin_rpt"/>
</dbReference>
<dbReference type="PANTHER" id="PTHR31182">
    <property type="entry name" value="C2 NT-TYPE DOMAIN-CONTAINING PROTEIN"/>
    <property type="match status" value="1"/>
</dbReference>
<dbReference type="EMBL" id="JBCNJP010000014">
    <property type="protein sequence ID" value="KAK9068357.1"/>
    <property type="molecule type" value="Genomic_DNA"/>
</dbReference>
<feature type="repeat" description="ANK" evidence="1">
    <location>
        <begin position="300"/>
        <end position="332"/>
    </location>
</feature>
<accession>A0AAP0D9G2</accession>
<dbReference type="Pfam" id="PF14244">
    <property type="entry name" value="Retrotran_gag_3"/>
    <property type="match status" value="1"/>
</dbReference>
<keyword evidence="3" id="KW-1133">Transmembrane helix</keyword>
<dbReference type="PROSITE" id="PS50088">
    <property type="entry name" value="ANK_REPEAT"/>
    <property type="match status" value="1"/>
</dbReference>
<sequence length="1453" mass="162384">MASTTILDEAAAAYSYPYTVNVANFVSVKLSGHDKYSLWRTQMLCVIEGHDMLGFIDGTLEPPPETVPEKYQWWRRSDALIRGWILGSVTEDVLTGTIGLKTAKGVWIHLEASYGCSPSPLESRSNSVVKEETEGEWKFERGLMRSTPHSRSLPVPLRGVSQQIDLKGDSVMAAGDGRFNNREGRSRGLESTVFPEESWTDISPSLLPLDLAEIDYLHGEPNMNTSAYLPLYKAALRGDWDDAEDFISQDEEAITANINKYGFTALHIAVGTGKQGINFVEKLVEKLPPKSLQKMLTSSEKYTPLHIAAVVGNTAAVKILVNKSRKLLYAEDVDGLLPIHRALINSHKDTFLYLLGVTKGNQYPNTFTGNMGVTLVSNVIFAGYFDIALDLVTRYPELATTIPSDNVDAPLMAIARKADAFESGCRLNSFDSLIYKYVPLKLENPNSNKKQGKINFFTSALQGINFMLWKVMGKIVPHIKHIQKLKLVHQQVLALVKCLCQEISALNLESNSIHYSNPIIEAASNGAYEVVQEIADTFPQAIWYSDKSGHFMIQLAILHRCEKVYNLTYQMSDHKHFHKTLKDSYNNNLLHLAGKLAPPQKLNLVSGAALQMQRELQWFKEVETFVHPKYKTEKNSFEQTPEMLFSKEHKKLVRDGEEWMKKTADSYTVTAGLITTIVFAAAITVPGGNNGDTGHPIYAKELSFLIFAVADAISLFTSTTSLLLFLSILTARYAEQDFLFTLPSRLILGLASLFLSTTSMMIAFGASLYLLFGQGKDWILIPIAALSCLPITCFVTLQFPLLAELISCTYGRGPFVFLSKRVRLGTYGEGVHPKFLSIFNTQFTHFDKIPQIPMVVKMKKWSPWQHSPPPPPATGSKKFRVKIERIKLEGFEHGGGGGEKIMGVELKWKGERRHGLAVVGFHRRRRRWCKERIVRKGEVIVWEEEDDLENICLFSTAASNGDEFDLHKFVVPWIVTFKLTYGEFIKAKLPTIGKVSLDLAEFASEIESPVIEKKLPINLTVAGLTTQATISILLSFVEIRDSGELVTESTQSEGIQVTKTRKKQLSLDDASLYDSDNSVTFDSDSSFQNTWETREFVSRDGGSKLSTRTFFASFDQRSNKAAGPSACTVLVTVIADWLSTKSSTTMPTVEQFDTLIIDGSSEWRALSENRTYVNEFPDKHFDLETVLTAGIRPLTVSREKSFVGFFSPEKFDSLTGVMSFDDMWDREISRNVGVYIVSWNDHFFVLKVDEDGYYIIDTLGERLVEGCEQAYILRFDSGSCLTERGTDRVIWKGRECCKEFIKRFLVAIPLKELELEERKQGVPYYSLHHRLQIEFNFCSTVEPAPQWVSPKIISSLPASLRPYLPTPSFNRRHSPVGLVLLLSGAAAPGSPNLRRLVLRRKLHGTSSSESPAPGSSESPATGESFSLQGTSSPAKASSELGIHLLASLHHLIT</sequence>
<feature type="transmembrane region" description="Helical" evidence="3">
    <location>
        <begin position="746"/>
        <end position="772"/>
    </location>
</feature>
<dbReference type="Pfam" id="PF12796">
    <property type="entry name" value="Ank_2"/>
    <property type="match status" value="1"/>
</dbReference>
<dbReference type="InterPro" id="IPR026961">
    <property type="entry name" value="PGG_dom"/>
</dbReference>
<evidence type="ECO:0000313" key="6">
    <source>
        <dbReference type="Proteomes" id="UP001408789"/>
    </source>
</evidence>
<feature type="region of interest" description="Disordered" evidence="2">
    <location>
        <begin position="1402"/>
        <end position="1432"/>
    </location>
</feature>
<feature type="transmembrane region" description="Helical" evidence="3">
    <location>
        <begin position="667"/>
        <end position="685"/>
    </location>
</feature>
<keyword evidence="1" id="KW-0040">ANK repeat</keyword>
<dbReference type="InterPro" id="IPR036770">
    <property type="entry name" value="Ankyrin_rpt-contain_sf"/>
</dbReference>
<feature type="transmembrane region" description="Helical" evidence="3">
    <location>
        <begin position="705"/>
        <end position="734"/>
    </location>
</feature>
<dbReference type="PROSITE" id="PS50297">
    <property type="entry name" value="ANK_REP_REGION"/>
    <property type="match status" value="1"/>
</dbReference>
<dbReference type="InterPro" id="IPR019448">
    <property type="entry name" value="NT-C2"/>
</dbReference>
<feature type="domain" description="C2 NT-type" evidence="4">
    <location>
        <begin position="869"/>
        <end position="1038"/>
    </location>
</feature>